<organism evidence="1 2">
    <name type="scientific">Marinobacterium zhoushanense</name>
    <dbReference type="NCBI Taxonomy" id="1679163"/>
    <lineage>
        <taxon>Bacteria</taxon>
        <taxon>Pseudomonadati</taxon>
        <taxon>Pseudomonadota</taxon>
        <taxon>Gammaproteobacteria</taxon>
        <taxon>Oceanospirillales</taxon>
        <taxon>Oceanospirillaceae</taxon>
        <taxon>Marinobacterium</taxon>
    </lineage>
</organism>
<dbReference type="Proteomes" id="UP000629025">
    <property type="component" value="Unassembled WGS sequence"/>
</dbReference>
<dbReference type="SUPFAM" id="SSF56235">
    <property type="entry name" value="N-terminal nucleophile aminohydrolases (Ntn hydrolases)"/>
    <property type="match status" value="1"/>
</dbReference>
<evidence type="ECO:0000313" key="2">
    <source>
        <dbReference type="Proteomes" id="UP000629025"/>
    </source>
</evidence>
<accession>A0ABQ1KVP0</accession>
<dbReference type="Gene3D" id="3.60.20.10">
    <property type="entry name" value="Glutamine Phosphoribosylpyrophosphate, subunit 1, domain 1"/>
    <property type="match status" value="1"/>
</dbReference>
<keyword evidence="2" id="KW-1185">Reference proteome</keyword>
<dbReference type="PIRSF" id="PIRSF009120">
    <property type="entry name" value="UCP009120_prtse"/>
    <property type="match status" value="1"/>
</dbReference>
<evidence type="ECO:0000313" key="1">
    <source>
        <dbReference type="EMBL" id="GGC09032.1"/>
    </source>
</evidence>
<sequence length="247" mass="27490">MTNGLTAMTYCVAMKLADGLVFVADSRTNAGVDNISTFRKLFTFGNGRDHALVLLSAGNLATTQSIVELLKRRIEEAEENLMTLPSMYDEAAYIGRLMREIIDRDTHPQQSQGVDLGCSLLLGGQIRGEEPRLFLIYPQGNFIEASAETPFFQIGEFKYGKPILDRIITPNTPLETALTCGLISMDSTIKSNLTVDLPLDVLIYDKDSYSLDRTRQISAEDEQFLALRKAWGGGIRELFNRLPTTEL</sequence>
<name>A0ABQ1KVP0_9GAMM</name>
<dbReference type="InterPro" id="IPR016545">
    <property type="entry name" value="UCP009120_prtse"/>
</dbReference>
<reference evidence="2" key="1">
    <citation type="journal article" date="2019" name="Int. J. Syst. Evol. Microbiol.">
        <title>The Global Catalogue of Microorganisms (GCM) 10K type strain sequencing project: providing services to taxonomists for standard genome sequencing and annotation.</title>
        <authorList>
            <consortium name="The Broad Institute Genomics Platform"/>
            <consortium name="The Broad Institute Genome Sequencing Center for Infectious Disease"/>
            <person name="Wu L."/>
            <person name="Ma J."/>
        </authorList>
    </citation>
    <scope>NUCLEOTIDE SEQUENCE [LARGE SCALE GENOMIC DNA]</scope>
    <source>
        <strain evidence="2">CGMCC 1.15341</strain>
    </source>
</reference>
<dbReference type="EMBL" id="BMIJ01000009">
    <property type="protein sequence ID" value="GGC09032.1"/>
    <property type="molecule type" value="Genomic_DNA"/>
</dbReference>
<dbReference type="InterPro" id="IPR001353">
    <property type="entry name" value="Proteasome_sua/b"/>
</dbReference>
<comment type="caution">
    <text evidence="1">The sequence shown here is derived from an EMBL/GenBank/DDBJ whole genome shotgun (WGS) entry which is preliminary data.</text>
</comment>
<gene>
    <name evidence="1" type="ORF">GCM10011352_39260</name>
</gene>
<dbReference type="Pfam" id="PF00227">
    <property type="entry name" value="Proteasome"/>
    <property type="match status" value="1"/>
</dbReference>
<dbReference type="InterPro" id="IPR029055">
    <property type="entry name" value="Ntn_hydrolases_N"/>
</dbReference>
<protein>
    <submittedName>
        <fullName evidence="1">Peptidase</fullName>
    </submittedName>
</protein>
<proteinExistence type="predicted"/>